<evidence type="ECO:0000313" key="3">
    <source>
        <dbReference type="Proteomes" id="UP000295184"/>
    </source>
</evidence>
<evidence type="ECO:0000256" key="1">
    <source>
        <dbReference type="SAM" id="MobiDB-lite"/>
    </source>
</evidence>
<gene>
    <name evidence="2" type="ORF">EDD77_10154</name>
</gene>
<feature type="region of interest" description="Disordered" evidence="1">
    <location>
        <begin position="35"/>
        <end position="55"/>
    </location>
</feature>
<dbReference type="RefSeq" id="WP_058964070.1">
    <property type="nucleotide sequence ID" value="NZ_CABKVM010000016.1"/>
</dbReference>
<comment type="caution">
    <text evidence="2">The sequence shown here is derived from an EMBL/GenBank/DDBJ whole genome shotgun (WGS) entry which is preliminary data.</text>
</comment>
<name>A0A4R1R7U7_9FIRM</name>
<feature type="compositionally biased region" description="Polar residues" evidence="1">
    <location>
        <begin position="174"/>
        <end position="189"/>
    </location>
</feature>
<reference evidence="2 3" key="1">
    <citation type="submission" date="2019-03" db="EMBL/GenBank/DDBJ databases">
        <title>Genomic Encyclopedia of Type Strains, Phase IV (KMG-IV): sequencing the most valuable type-strain genomes for metagenomic binning, comparative biology and taxonomic classification.</title>
        <authorList>
            <person name="Goeker M."/>
        </authorList>
    </citation>
    <scope>NUCLEOTIDE SEQUENCE [LARGE SCALE GENOMIC DNA]</scope>
    <source>
        <strain evidence="2 3">DSM 100451</strain>
    </source>
</reference>
<proteinExistence type="predicted"/>
<dbReference type="AlphaFoldDB" id="A0A4R1R7U7"/>
<protein>
    <submittedName>
        <fullName evidence="2">Uncharacterized protein</fullName>
    </submittedName>
</protein>
<feature type="region of interest" description="Disordered" evidence="1">
    <location>
        <begin position="161"/>
        <end position="189"/>
    </location>
</feature>
<dbReference type="OrthoDB" id="1864048at2"/>
<dbReference type="Proteomes" id="UP000295184">
    <property type="component" value="Unassembled WGS sequence"/>
</dbReference>
<dbReference type="PROSITE" id="PS51257">
    <property type="entry name" value="PROKAR_LIPOPROTEIN"/>
    <property type="match status" value="1"/>
</dbReference>
<evidence type="ECO:0000313" key="2">
    <source>
        <dbReference type="EMBL" id="TCL61600.1"/>
    </source>
</evidence>
<sequence length="369" mass="39811">MTEKRSVNRRKGITAALVLALALGLLMAGCGGQTASPGGEGGADRNVVSGSSTPQTAQDAMAFLEGSLRPCEGGVEFTLPEGWPGEDWNIQICGRAAMGEGGMSVHLLEKENVEKAWKPGQTYQIECAEGYLELNMSAVLDSDDGLEPLSVDLLALALGQPQPEQPDAPEAQPVESQPESASEQDMTQRVSARFPAYQEGRNEFNGEYYDQAPFTASFLLPQGWSLTEPEESERVFDQGMNTQLLICDSAGNAVGRIGYGLIEPTEPGNEPEEGEYYKLVYSYLRTPSSCFWEDYRVVKKTAAGENAVATVYFGESEPGYATEERTAHGALAYDKELGVYVALRMEEDAPFTADQVETLAQSLTLAAVA</sequence>
<organism evidence="2 3">
    <name type="scientific">Allofournierella massiliensis</name>
    <dbReference type="NCBI Taxonomy" id="1650663"/>
    <lineage>
        <taxon>Bacteria</taxon>
        <taxon>Bacillati</taxon>
        <taxon>Bacillota</taxon>
        <taxon>Clostridia</taxon>
        <taxon>Eubacteriales</taxon>
        <taxon>Oscillospiraceae</taxon>
        <taxon>Allofournierella</taxon>
    </lineage>
</organism>
<accession>A0A4R1R7U7</accession>
<dbReference type="EMBL" id="SLUM01000001">
    <property type="protein sequence ID" value="TCL61600.1"/>
    <property type="molecule type" value="Genomic_DNA"/>
</dbReference>